<protein>
    <submittedName>
        <fullName evidence="1">Uncharacterized protein</fullName>
    </submittedName>
</protein>
<evidence type="ECO:0000313" key="2">
    <source>
        <dbReference type="Proteomes" id="UP000186026"/>
    </source>
</evidence>
<keyword evidence="2" id="KW-1185">Reference proteome</keyword>
<evidence type="ECO:0000313" key="1">
    <source>
        <dbReference type="EMBL" id="SIS60101.1"/>
    </source>
</evidence>
<dbReference type="OrthoDB" id="828135at2"/>
<name>A0A1N7KET8_9BACT</name>
<reference evidence="2" key="1">
    <citation type="submission" date="2017-01" db="EMBL/GenBank/DDBJ databases">
        <authorList>
            <person name="Varghese N."/>
            <person name="Submissions S."/>
        </authorList>
    </citation>
    <scope>NUCLEOTIDE SEQUENCE [LARGE SCALE GENOMIC DNA]</scope>
    <source>
        <strain evidence="2">DSM 46698</strain>
    </source>
</reference>
<dbReference type="EMBL" id="FTOP01000002">
    <property type="protein sequence ID" value="SIS60101.1"/>
    <property type="molecule type" value="Genomic_DNA"/>
</dbReference>
<gene>
    <name evidence="1" type="ORF">SAMN05421761_10225</name>
</gene>
<proteinExistence type="predicted"/>
<dbReference type="Proteomes" id="UP000186026">
    <property type="component" value="Unassembled WGS sequence"/>
</dbReference>
<accession>A0A1N7KET8</accession>
<dbReference type="AlphaFoldDB" id="A0A1N7KET8"/>
<organism evidence="1 2">
    <name type="scientific">Belliella pelovolcani</name>
    <dbReference type="NCBI Taxonomy" id="529505"/>
    <lineage>
        <taxon>Bacteria</taxon>
        <taxon>Pseudomonadati</taxon>
        <taxon>Bacteroidota</taxon>
        <taxon>Cytophagia</taxon>
        <taxon>Cytophagales</taxon>
        <taxon>Cyclobacteriaceae</taxon>
        <taxon>Belliella</taxon>
    </lineage>
</organism>
<sequence>MNKIIVINTEYITASRTLETIALENSRRRRCVFVYNYEGTHFRFFDTLISVIEFFQSGKDSNVSFNTEDELDSYLKNY</sequence>